<dbReference type="GO" id="GO:0003723">
    <property type="term" value="F:RNA binding"/>
    <property type="evidence" value="ECO:0007669"/>
    <property type="project" value="UniProtKB-UniRule"/>
</dbReference>
<dbReference type="InterPro" id="IPR000504">
    <property type="entry name" value="RRM_dom"/>
</dbReference>
<dbReference type="Proteomes" id="UP000007305">
    <property type="component" value="Chromosome 3"/>
</dbReference>
<dbReference type="InterPro" id="IPR012677">
    <property type="entry name" value="Nucleotide-bd_a/b_plait_sf"/>
</dbReference>
<dbReference type="PANTHER" id="PTHR46504">
    <property type="entry name" value="TRNASE Z TRZ1"/>
    <property type="match status" value="1"/>
</dbReference>
<dbReference type="SUPFAM" id="SSF54928">
    <property type="entry name" value="RNA-binding domain, RBD"/>
    <property type="match status" value="1"/>
</dbReference>
<dbReference type="Gene3D" id="3.30.70.330">
    <property type="match status" value="1"/>
</dbReference>
<proteinExistence type="predicted"/>
<name>A0A804N7G5_MAIZE</name>
<dbReference type="EnsemblPlants" id="Zm00001eb140780_T001">
    <property type="protein sequence ID" value="Zm00001eb140780_P001"/>
    <property type="gene ID" value="Zm00001eb140780"/>
</dbReference>
<dbReference type="FunFam" id="3.30.70.330:FF:002294">
    <property type="match status" value="1"/>
</dbReference>
<dbReference type="AlphaFoldDB" id="A0A804N7G5"/>
<reference evidence="4" key="1">
    <citation type="submission" date="2015-12" db="EMBL/GenBank/DDBJ databases">
        <title>Update maize B73 reference genome by single molecule sequencing technologies.</title>
        <authorList>
            <consortium name="Maize Genome Sequencing Project"/>
            <person name="Ware D."/>
        </authorList>
    </citation>
    <scope>NUCLEOTIDE SEQUENCE [LARGE SCALE GENOMIC DNA]</scope>
    <source>
        <strain evidence="4">cv. B73</strain>
    </source>
</reference>
<dbReference type="InterPro" id="IPR035979">
    <property type="entry name" value="RBD_domain_sf"/>
</dbReference>
<dbReference type="InterPro" id="IPR036866">
    <property type="entry name" value="RibonucZ/Hydroxyglut_hydro"/>
</dbReference>
<evidence type="ECO:0000313" key="4">
    <source>
        <dbReference type="Proteomes" id="UP000007305"/>
    </source>
</evidence>
<feature type="domain" description="RRM" evidence="2">
    <location>
        <begin position="278"/>
        <end position="334"/>
    </location>
</feature>
<reference evidence="3" key="2">
    <citation type="submission" date="2019-07" db="EMBL/GenBank/DDBJ databases">
        <authorList>
            <person name="Seetharam A."/>
            <person name="Woodhouse M."/>
            <person name="Cannon E."/>
        </authorList>
    </citation>
    <scope>NUCLEOTIDE SEQUENCE [LARGE SCALE GENOMIC DNA]</scope>
    <source>
        <strain evidence="3">cv. B73</strain>
    </source>
</reference>
<keyword evidence="4" id="KW-1185">Reference proteome</keyword>
<accession>A0A804N7G5</accession>
<organism evidence="3 4">
    <name type="scientific">Zea mays</name>
    <name type="common">Maize</name>
    <dbReference type="NCBI Taxonomy" id="4577"/>
    <lineage>
        <taxon>Eukaryota</taxon>
        <taxon>Viridiplantae</taxon>
        <taxon>Streptophyta</taxon>
        <taxon>Embryophyta</taxon>
        <taxon>Tracheophyta</taxon>
        <taxon>Spermatophyta</taxon>
        <taxon>Magnoliopsida</taxon>
        <taxon>Liliopsida</taxon>
        <taxon>Poales</taxon>
        <taxon>Poaceae</taxon>
        <taxon>PACMAD clade</taxon>
        <taxon>Panicoideae</taxon>
        <taxon>Andropogonodae</taxon>
        <taxon>Andropogoneae</taxon>
        <taxon>Tripsacinae</taxon>
        <taxon>Zea</taxon>
    </lineage>
</organism>
<dbReference type="PROSITE" id="PS50102">
    <property type="entry name" value="RRM"/>
    <property type="match status" value="1"/>
</dbReference>
<dbReference type="Pfam" id="PF00076">
    <property type="entry name" value="RRM_1"/>
    <property type="match status" value="1"/>
</dbReference>
<reference evidence="3" key="3">
    <citation type="submission" date="2021-05" db="UniProtKB">
        <authorList>
            <consortium name="EnsemblPlants"/>
        </authorList>
    </citation>
    <scope>IDENTIFICATION</scope>
    <source>
        <strain evidence="3">cv. B73</strain>
    </source>
</reference>
<dbReference type="InParanoid" id="A0A804N7G5"/>
<sequence>MPAVRRLAGVPLRLSRAPRPHRGPSHVCGQRGLFRLRPPTIFVPACLWDLVERLFEVHRRAMDQSELNHNLVPLEVREEYELRRDLKVRAFRTYHAIPSQGYVIYSVKQKLKQEFIGLPGSEIKRLKLSGVEANPMESCPSKEVENLREKLVEENFYLITEVFLSLRFDEDIGKDEIEEKKAPREHIAAVKKDAFGWPLWLSEAAGNALCGWAPLGADAFQKLEKAVVLCMADLRQLMVCPKHWKSENCFCENYTEQADWALRRLCTGDKRGDSGSNHTIFVGDLAHGVTDSMLEDVFRAKYPSVRGANVVVDRMTGWPKGYGLVRFGDLNNAL</sequence>
<dbReference type="PANTHER" id="PTHR46504:SF2">
    <property type="entry name" value="TRNASE Z TRZ1"/>
    <property type="match status" value="1"/>
</dbReference>
<dbReference type="SUPFAM" id="SSF56281">
    <property type="entry name" value="Metallo-hydrolase/oxidoreductase"/>
    <property type="match status" value="1"/>
</dbReference>
<dbReference type="Gene3D" id="3.60.15.10">
    <property type="entry name" value="Ribonuclease Z/Hydroxyacylglutathione hydrolase-like"/>
    <property type="match status" value="1"/>
</dbReference>
<evidence type="ECO:0000259" key="2">
    <source>
        <dbReference type="PROSITE" id="PS50102"/>
    </source>
</evidence>
<dbReference type="Gramene" id="Zm00001eb140780_T001">
    <property type="protein sequence ID" value="Zm00001eb140780_P001"/>
    <property type="gene ID" value="Zm00001eb140780"/>
</dbReference>
<keyword evidence="1" id="KW-0694">RNA-binding</keyword>
<evidence type="ECO:0000313" key="3">
    <source>
        <dbReference type="EnsemblPlants" id="Zm00001eb140780_P001"/>
    </source>
</evidence>
<evidence type="ECO:0000256" key="1">
    <source>
        <dbReference type="PROSITE-ProRule" id="PRU00176"/>
    </source>
</evidence>
<protein>
    <recommendedName>
        <fullName evidence="2">RRM domain-containing protein</fullName>
    </recommendedName>
</protein>